<dbReference type="InterPro" id="IPR044839">
    <property type="entry name" value="NDR1-like"/>
</dbReference>
<dbReference type="STRING" id="33114.A0A2G2XSI8"/>
<gene>
    <name evidence="4" type="ORF">CQW23_02694</name>
</gene>
<evidence type="ECO:0008006" key="6">
    <source>
        <dbReference type="Google" id="ProtNLM"/>
    </source>
</evidence>
<feature type="transmembrane region" description="Helical" evidence="3">
    <location>
        <begin position="7"/>
        <end position="40"/>
    </location>
</feature>
<dbReference type="GO" id="GO:0098542">
    <property type="term" value="P:defense response to other organism"/>
    <property type="evidence" value="ECO:0007669"/>
    <property type="project" value="InterPro"/>
</dbReference>
<keyword evidence="5" id="KW-1185">Reference proteome</keyword>
<keyword evidence="2 3" id="KW-0472">Membrane</keyword>
<protein>
    <recommendedName>
        <fullName evidence="6">Late embryogenesis abundant protein LEA-2 subgroup domain-containing protein</fullName>
    </recommendedName>
</protein>
<accession>A0A2G2XSI8</accession>
<evidence type="ECO:0000313" key="5">
    <source>
        <dbReference type="Proteomes" id="UP000224567"/>
    </source>
</evidence>
<reference evidence="5" key="2">
    <citation type="journal article" date="2017" name="J. Anim. Genet.">
        <title>Multiple reference genome sequences of hot pepper reveal the massive evolution of plant disease resistance genes by retroduplication.</title>
        <authorList>
            <person name="Kim S."/>
            <person name="Park J."/>
            <person name="Yeom S.-I."/>
            <person name="Kim Y.-M."/>
            <person name="Seo E."/>
            <person name="Kim K.-T."/>
            <person name="Kim M.-S."/>
            <person name="Lee J.M."/>
            <person name="Cheong K."/>
            <person name="Shin H.-S."/>
            <person name="Kim S.-B."/>
            <person name="Han K."/>
            <person name="Lee J."/>
            <person name="Park M."/>
            <person name="Lee H.-A."/>
            <person name="Lee H.-Y."/>
            <person name="Lee Y."/>
            <person name="Oh S."/>
            <person name="Lee J.H."/>
            <person name="Choi E."/>
            <person name="Choi E."/>
            <person name="Lee S.E."/>
            <person name="Jeon J."/>
            <person name="Kim H."/>
            <person name="Choi G."/>
            <person name="Song H."/>
            <person name="Lee J."/>
            <person name="Lee S.-C."/>
            <person name="Kwon J.-K."/>
            <person name="Lee H.-Y."/>
            <person name="Koo N."/>
            <person name="Hong Y."/>
            <person name="Kim R.W."/>
            <person name="Kang W.-H."/>
            <person name="Huh J.H."/>
            <person name="Kang B.-C."/>
            <person name="Yang T.-J."/>
            <person name="Lee Y.-H."/>
            <person name="Bennetzen J.L."/>
            <person name="Choi D."/>
        </authorList>
    </citation>
    <scope>NUCLEOTIDE SEQUENCE [LARGE SCALE GENOMIC DNA]</scope>
    <source>
        <strain evidence="5">cv. PBC81</strain>
    </source>
</reference>
<dbReference type="PANTHER" id="PTHR31415">
    <property type="entry name" value="OS05G0367900 PROTEIN"/>
    <property type="match status" value="1"/>
</dbReference>
<keyword evidence="3" id="KW-1133">Transmembrane helix</keyword>
<dbReference type="OrthoDB" id="1889094at2759"/>
<evidence type="ECO:0000256" key="3">
    <source>
        <dbReference type="SAM" id="Phobius"/>
    </source>
</evidence>
<evidence type="ECO:0000256" key="1">
    <source>
        <dbReference type="ARBA" id="ARBA00004370"/>
    </source>
</evidence>
<evidence type="ECO:0000256" key="2">
    <source>
        <dbReference type="ARBA" id="ARBA00023136"/>
    </source>
</evidence>
<dbReference type="GO" id="GO:0005886">
    <property type="term" value="C:plasma membrane"/>
    <property type="evidence" value="ECO:0007669"/>
    <property type="project" value="TreeGrafter"/>
</dbReference>
<dbReference type="EMBL" id="MLFT02000001">
    <property type="protein sequence ID" value="PHT60331.1"/>
    <property type="molecule type" value="Genomic_DNA"/>
</dbReference>
<dbReference type="GO" id="GO:0009506">
    <property type="term" value="C:plasmodesma"/>
    <property type="evidence" value="ECO:0007669"/>
    <property type="project" value="TreeGrafter"/>
</dbReference>
<name>A0A2G2XSI8_CAPBA</name>
<organism evidence="4 5">
    <name type="scientific">Capsicum baccatum</name>
    <name type="common">Peruvian pepper</name>
    <dbReference type="NCBI Taxonomy" id="33114"/>
    <lineage>
        <taxon>Eukaryota</taxon>
        <taxon>Viridiplantae</taxon>
        <taxon>Streptophyta</taxon>
        <taxon>Embryophyta</taxon>
        <taxon>Tracheophyta</taxon>
        <taxon>Spermatophyta</taxon>
        <taxon>Magnoliopsida</taxon>
        <taxon>eudicotyledons</taxon>
        <taxon>Gunneridae</taxon>
        <taxon>Pentapetalae</taxon>
        <taxon>asterids</taxon>
        <taxon>lamiids</taxon>
        <taxon>Solanales</taxon>
        <taxon>Solanaceae</taxon>
        <taxon>Solanoideae</taxon>
        <taxon>Capsiceae</taxon>
        <taxon>Capsicum</taxon>
    </lineage>
</organism>
<evidence type="ECO:0000313" key="4">
    <source>
        <dbReference type="EMBL" id="PHT60331.1"/>
    </source>
</evidence>
<reference evidence="4 5" key="1">
    <citation type="journal article" date="2017" name="Genome Biol.">
        <title>New reference genome sequences of hot pepper reveal the massive evolution of plant disease-resistance genes by retroduplication.</title>
        <authorList>
            <person name="Kim S."/>
            <person name="Park J."/>
            <person name="Yeom S.I."/>
            <person name="Kim Y.M."/>
            <person name="Seo E."/>
            <person name="Kim K.T."/>
            <person name="Kim M.S."/>
            <person name="Lee J.M."/>
            <person name="Cheong K."/>
            <person name="Shin H.S."/>
            <person name="Kim S.B."/>
            <person name="Han K."/>
            <person name="Lee J."/>
            <person name="Park M."/>
            <person name="Lee H.A."/>
            <person name="Lee H.Y."/>
            <person name="Lee Y."/>
            <person name="Oh S."/>
            <person name="Lee J.H."/>
            <person name="Choi E."/>
            <person name="Choi E."/>
            <person name="Lee S.E."/>
            <person name="Jeon J."/>
            <person name="Kim H."/>
            <person name="Choi G."/>
            <person name="Song H."/>
            <person name="Lee J."/>
            <person name="Lee S.C."/>
            <person name="Kwon J.K."/>
            <person name="Lee H.Y."/>
            <person name="Koo N."/>
            <person name="Hong Y."/>
            <person name="Kim R.W."/>
            <person name="Kang W.H."/>
            <person name="Huh J.H."/>
            <person name="Kang B.C."/>
            <person name="Yang T.J."/>
            <person name="Lee Y.H."/>
            <person name="Bennetzen J.L."/>
            <person name="Choi D."/>
        </authorList>
    </citation>
    <scope>NUCLEOTIDE SEQUENCE [LARGE SCALE GENOMIC DNA]</scope>
    <source>
        <strain evidence="5">cv. PBC81</strain>
    </source>
</reference>
<dbReference type="AlphaFoldDB" id="A0A2G2XSI8"/>
<comment type="subcellular location">
    <subcellularLocation>
        <location evidence="1">Membrane</location>
    </subcellularLocation>
</comment>
<sequence>MGKFCCCNCIFSCVCACIMQILCAVIVILGIIALAIWLIFRPNKIYFHVADASLAKFDFSPSTNTLVYDLALRFDIRNSNKRIGVLYDQIEVKTSFHQRKFNNMNLETFYQGPENTTILHPAIKGQNTVQFGDSEKSNYNDEKKSGVFDIYTTFYMHIRFKSGWITTSKIKLFATCGLKVPLKSVSSSTFERTNCIAFPWSPK</sequence>
<comment type="caution">
    <text evidence="4">The sequence shown here is derived from an EMBL/GenBank/DDBJ whole genome shotgun (WGS) entry which is preliminary data.</text>
</comment>
<proteinExistence type="predicted"/>
<dbReference type="PANTHER" id="PTHR31415:SF90">
    <property type="entry name" value="NDR1_HIN1-LIKE PROTEIN 3-LIKE"/>
    <property type="match status" value="1"/>
</dbReference>
<keyword evidence="3" id="KW-0812">Transmembrane</keyword>
<dbReference type="Proteomes" id="UP000224567">
    <property type="component" value="Unassembled WGS sequence"/>
</dbReference>